<dbReference type="InterPro" id="IPR016024">
    <property type="entry name" value="ARM-type_fold"/>
</dbReference>
<evidence type="ECO:0000313" key="5">
    <source>
        <dbReference type="EMBL" id="CAK9154496.1"/>
    </source>
</evidence>
<protein>
    <recommendedName>
        <fullName evidence="7">Tubulin-specific chaperone D</fullName>
    </recommendedName>
</protein>
<dbReference type="PANTHER" id="PTHR12658">
    <property type="entry name" value="BETA-TUBULIN COFACTOR D"/>
    <property type="match status" value="1"/>
</dbReference>
<dbReference type="InterPro" id="IPR058033">
    <property type="entry name" value="ARM_TBCD_2nd"/>
</dbReference>
<feature type="compositionally biased region" description="Polar residues" evidence="2">
    <location>
        <begin position="1238"/>
        <end position="1248"/>
    </location>
</feature>
<dbReference type="PANTHER" id="PTHR12658:SF0">
    <property type="entry name" value="TUBULIN-SPECIFIC CHAPERONE D"/>
    <property type="match status" value="1"/>
</dbReference>
<evidence type="ECO:0000259" key="3">
    <source>
        <dbReference type="Pfam" id="PF12612"/>
    </source>
</evidence>
<organism evidence="5 6">
    <name type="scientific">Ilex paraguariensis</name>
    <name type="common">yerba mate</name>
    <dbReference type="NCBI Taxonomy" id="185542"/>
    <lineage>
        <taxon>Eukaryota</taxon>
        <taxon>Viridiplantae</taxon>
        <taxon>Streptophyta</taxon>
        <taxon>Embryophyta</taxon>
        <taxon>Tracheophyta</taxon>
        <taxon>Spermatophyta</taxon>
        <taxon>Magnoliopsida</taxon>
        <taxon>eudicotyledons</taxon>
        <taxon>Gunneridae</taxon>
        <taxon>Pentapetalae</taxon>
        <taxon>asterids</taxon>
        <taxon>campanulids</taxon>
        <taxon>Aquifoliales</taxon>
        <taxon>Aquifoliaceae</taxon>
        <taxon>Ilex</taxon>
    </lineage>
</organism>
<evidence type="ECO:0000259" key="4">
    <source>
        <dbReference type="Pfam" id="PF25767"/>
    </source>
</evidence>
<dbReference type="Gene3D" id="1.25.10.10">
    <property type="entry name" value="Leucine-rich Repeat Variant"/>
    <property type="match status" value="2"/>
</dbReference>
<reference evidence="5 6" key="1">
    <citation type="submission" date="2024-02" db="EMBL/GenBank/DDBJ databases">
        <authorList>
            <person name="Vignale AGUSTIN F."/>
            <person name="Sosa J E."/>
            <person name="Modenutti C."/>
        </authorList>
    </citation>
    <scope>NUCLEOTIDE SEQUENCE [LARGE SCALE GENOMIC DNA]</scope>
</reference>
<dbReference type="InterPro" id="IPR033162">
    <property type="entry name" value="TBCD"/>
</dbReference>
<feature type="domain" description="Tubulin-folding cofactor D C-terminal" evidence="3">
    <location>
        <begin position="951"/>
        <end position="1139"/>
    </location>
</feature>
<dbReference type="Pfam" id="PF12612">
    <property type="entry name" value="TFCD_C"/>
    <property type="match status" value="1"/>
</dbReference>
<proteinExistence type="predicted"/>
<gene>
    <name evidence="5" type="ORF">ILEXP_LOCUS22818</name>
</gene>
<dbReference type="Pfam" id="PF25767">
    <property type="entry name" value="ARM_TBCD_2nd"/>
    <property type="match status" value="1"/>
</dbReference>
<name>A0ABC8SEG2_9AQUA</name>
<dbReference type="InterPro" id="IPR022577">
    <property type="entry name" value="TBCD_C"/>
</dbReference>
<keyword evidence="1" id="KW-0143">Chaperone</keyword>
<dbReference type="Proteomes" id="UP001642360">
    <property type="component" value="Unassembled WGS sequence"/>
</dbReference>
<evidence type="ECO:0000313" key="6">
    <source>
        <dbReference type="Proteomes" id="UP001642360"/>
    </source>
</evidence>
<feature type="region of interest" description="Disordered" evidence="2">
    <location>
        <begin position="1238"/>
        <end position="1259"/>
    </location>
</feature>
<dbReference type="InterPro" id="IPR011989">
    <property type="entry name" value="ARM-like"/>
</dbReference>
<dbReference type="Pfam" id="PF23579">
    <property type="entry name" value="ARM_TBCD"/>
    <property type="match status" value="1"/>
</dbReference>
<feature type="domain" description="Tubulin-folding cofactor D ARM repeats" evidence="4">
    <location>
        <begin position="320"/>
        <end position="567"/>
    </location>
</feature>
<sequence>MGTRIGGETLKMEESMVAVSEVEQDDEYDSKEMVLQRYFLQEWKLVKSLLDDIVSHGRVSDLSSVHKIRSIMDKYQEQGQLLEPYLESIVSPLMFIVCRQTAELGVASNKILDVIKPLCIIIYSLVTVCGYKAVIKFFPHQVSDLELAVSLLEVCHDTNAVTSLRQESTGEMETKCVILLWLSILVLIPFDIASVDTSIADSSYVGGDEPPPLVLRILRFSKEYLSNAGPMRTIAALLLSKLLTRPDMLKAYSSFIGWTLEVLTSIAADVTDHFRLLGAVEALAAIFKTGSPKVLLDVVPVVWNDTSVLIKSNTASRSPLLRKYLVKLTQRIVLTCLPHRSPSWCYVGRNNKLGENISPNVSRKIDQGNHALTVHSSKSDHDASCMQEEEMEVPDIVEEIIEVLLSGLRDTDTVVRWSAAKGIGRLTSRLTYTLCDEVLSSLLELFSPGEGDGSWHGGCLALAELARRGLLLPISLPKVVPVVIKALHYDIRRGPHSVGSHVRDAAAYVCWAFGRAYNHTDMKSILGQLAPDLLTVACYDREVNCRRAAAAAFQENVGRQGNYPHGIDIVNTADYFALSSRVNSYLHVAVSIAQYEGYLYPFVDELLYNKICHWDKVLRELAANALFTLVKYNPEYFANYVLEKVVPCTLSSDLCMRHGATLAVGEVTLALHQCDYALSSDRQRQVAGIVPAIEKARLYRGKGGEIMRAAASRFIECISLARVQMPEKIKRSLLVTLTENLKHPNSHIQNAAVEALKHFQAYLLTTDNNDTNDIVKKFVEQLTDSNVAARRGSALALGVLPFEFLAKEWKLVLSKLCSSCAIEDKPEDRDAEARVNAVKGLISVCETLTETREFLCGENGMSLFLFIKNEVMQSLYKALDDYSVDNRGDVGSWVREAAMDGLERCTYILCRRDSMGVPSKVAVESVSEPCKNGMVENIEMQSFFDSNLATSLVGGIVKQAVEKMDKLREFAANVLQRILHSKTIFVPFIPHREELEKFVPNDADLKWGVPNVSYPRFVQLLQHSCFSKSVMSGLVISIGGLQDSLRKASLSALLEYLQAVATEGREERNSRELNLGTDILWVLQKYKRCDRVITPTLKTIEILFSTKILLNMEAQTPIFCSGVLDSLVIELKGSKDFSKLYSGIAILGYISSISDPINIQAFSHLVTFLGHRYPKIRKTSAEQVYLVLLENEHLVAEDKLEKALEIISETCWEGDVEEAKHHRLQLCDLADLETRQPQKTSYGVSNDNGEQRRKTADENASYASLVGSAGF</sequence>
<evidence type="ECO:0000256" key="2">
    <source>
        <dbReference type="SAM" id="MobiDB-lite"/>
    </source>
</evidence>
<keyword evidence="6" id="KW-1185">Reference proteome</keyword>
<evidence type="ECO:0000256" key="1">
    <source>
        <dbReference type="ARBA" id="ARBA00023186"/>
    </source>
</evidence>
<dbReference type="SUPFAM" id="SSF48371">
    <property type="entry name" value="ARM repeat"/>
    <property type="match status" value="1"/>
</dbReference>
<accession>A0ABC8SEG2</accession>
<evidence type="ECO:0008006" key="7">
    <source>
        <dbReference type="Google" id="ProtNLM"/>
    </source>
</evidence>
<dbReference type="EMBL" id="CAUOFW020002536">
    <property type="protein sequence ID" value="CAK9154496.1"/>
    <property type="molecule type" value="Genomic_DNA"/>
</dbReference>
<comment type="caution">
    <text evidence="5">The sequence shown here is derived from an EMBL/GenBank/DDBJ whole genome shotgun (WGS) entry which is preliminary data.</text>
</comment>
<dbReference type="AlphaFoldDB" id="A0ABC8SEG2"/>